<proteinExistence type="predicted"/>
<dbReference type="EMBL" id="UFSP01000004">
    <property type="protein sequence ID" value="SSZ30620.1"/>
    <property type="molecule type" value="Genomic_DNA"/>
</dbReference>
<sequence>MQNLALENLLNQKLNSDTINDYAPNGLQVEGKVEVKKSSPASPPAKP</sequence>
<dbReference type="AlphaFoldDB" id="A0A336N9X7"/>
<dbReference type="Proteomes" id="UP000253728">
    <property type="component" value="Unassembled WGS sequence"/>
</dbReference>
<gene>
    <name evidence="1" type="ORF">NCTC5908_02450</name>
</gene>
<accession>A0A336N9X7</accession>
<dbReference type="SUPFAM" id="SSF102705">
    <property type="entry name" value="NIF3 (NGG1p interacting factor 3)-like"/>
    <property type="match status" value="1"/>
</dbReference>
<organism evidence="1 2">
    <name type="scientific">Aggregatibacter aphrophilus</name>
    <name type="common">Haemophilus aphrophilus</name>
    <dbReference type="NCBI Taxonomy" id="732"/>
    <lineage>
        <taxon>Bacteria</taxon>
        <taxon>Pseudomonadati</taxon>
        <taxon>Pseudomonadota</taxon>
        <taxon>Gammaproteobacteria</taxon>
        <taxon>Pasteurellales</taxon>
        <taxon>Pasteurellaceae</taxon>
        <taxon>Aggregatibacter</taxon>
    </lineage>
</organism>
<reference evidence="1 2" key="1">
    <citation type="submission" date="2018-06" db="EMBL/GenBank/DDBJ databases">
        <authorList>
            <consortium name="Pathogen Informatics"/>
            <person name="Doyle S."/>
        </authorList>
    </citation>
    <scope>NUCLEOTIDE SEQUENCE [LARGE SCALE GENOMIC DNA]</scope>
    <source>
        <strain evidence="1 2">NCTC5908</strain>
    </source>
</reference>
<name>A0A336N9X7_AGGAP</name>
<evidence type="ECO:0000313" key="2">
    <source>
        <dbReference type="Proteomes" id="UP000253728"/>
    </source>
</evidence>
<protein>
    <submittedName>
        <fullName evidence="1">Metal-binding protein</fullName>
    </submittedName>
</protein>
<dbReference type="InterPro" id="IPR036069">
    <property type="entry name" value="DUF34/NIF3_sf"/>
</dbReference>
<evidence type="ECO:0000313" key="1">
    <source>
        <dbReference type="EMBL" id="SSZ30620.1"/>
    </source>
</evidence>